<dbReference type="Proteomes" id="UP000481339">
    <property type="component" value="Unassembled WGS sequence"/>
</dbReference>
<proteinExistence type="predicted"/>
<dbReference type="EMBL" id="WBKA01000004">
    <property type="protein sequence ID" value="KAB1631884.1"/>
    <property type="molecule type" value="Genomic_DNA"/>
</dbReference>
<dbReference type="Gene3D" id="3.40.350.10">
    <property type="entry name" value="Creatinase/prolidase N-terminal domain"/>
    <property type="match status" value="1"/>
</dbReference>
<reference evidence="2 3" key="1">
    <citation type="submission" date="2019-09" db="EMBL/GenBank/DDBJ databases">
        <title>Phylogeny of genus Pseudoclavibacter and closely related genus.</title>
        <authorList>
            <person name="Li Y."/>
        </authorList>
    </citation>
    <scope>NUCLEOTIDE SEQUENCE [LARGE SCALE GENOMIC DNA]</scope>
    <source>
        <strain evidence="2 3">JCM 16921</strain>
    </source>
</reference>
<evidence type="ECO:0000313" key="2">
    <source>
        <dbReference type="EMBL" id="KAB1631884.1"/>
    </source>
</evidence>
<evidence type="ECO:0000256" key="1">
    <source>
        <dbReference type="SAM" id="MobiDB-lite"/>
    </source>
</evidence>
<protein>
    <submittedName>
        <fullName evidence="2">Uncharacterized protein</fullName>
    </submittedName>
</protein>
<organism evidence="2 3">
    <name type="scientific">Pseudoclavibacter caeni</name>
    <dbReference type="NCBI Taxonomy" id="908846"/>
    <lineage>
        <taxon>Bacteria</taxon>
        <taxon>Bacillati</taxon>
        <taxon>Actinomycetota</taxon>
        <taxon>Actinomycetes</taxon>
        <taxon>Micrococcales</taxon>
        <taxon>Microbacteriaceae</taxon>
        <taxon>Pseudoclavibacter</taxon>
    </lineage>
</organism>
<keyword evidence="3" id="KW-1185">Reference proteome</keyword>
<dbReference type="AlphaFoldDB" id="A0A7C8BMY2"/>
<feature type="region of interest" description="Disordered" evidence="1">
    <location>
        <begin position="27"/>
        <end position="73"/>
    </location>
</feature>
<evidence type="ECO:0000313" key="3">
    <source>
        <dbReference type="Proteomes" id="UP000481339"/>
    </source>
</evidence>
<dbReference type="SUPFAM" id="SSF53092">
    <property type="entry name" value="Creatinase/prolidase N-terminal domain"/>
    <property type="match status" value="1"/>
</dbReference>
<sequence length="144" mass="14811">MGSSYGSSTMGDMAEWDDVAGDADVRAARAAAAGPRGRPGRGAARPAASGAARPHARDPRRPTACAQQRLRPPFRPHSAFTHLTGWGWDAVPGAVLVSTATGRAVLRFRPPAGHDTVEGYADPVDGAFWTGPRPGLDAVSAGSA</sequence>
<accession>A0A7C8BMY2</accession>
<gene>
    <name evidence="2" type="ORF">F8O02_06025</name>
</gene>
<comment type="caution">
    <text evidence="2">The sequence shown here is derived from an EMBL/GenBank/DDBJ whole genome shotgun (WGS) entry which is preliminary data.</text>
</comment>
<name>A0A7C8BMY2_9MICO</name>
<dbReference type="InterPro" id="IPR029149">
    <property type="entry name" value="Creatin/AminoP/Spt16_N"/>
</dbReference>
<feature type="compositionally biased region" description="Low complexity" evidence="1">
    <location>
        <begin position="28"/>
        <end position="53"/>
    </location>
</feature>